<dbReference type="OrthoDB" id="1644899at2"/>
<dbReference type="Proteomes" id="UP000291933">
    <property type="component" value="Unassembled WGS sequence"/>
</dbReference>
<evidence type="ECO:0000313" key="3">
    <source>
        <dbReference type="Proteomes" id="UP000291933"/>
    </source>
</evidence>
<dbReference type="EMBL" id="SDMR01000002">
    <property type="protein sequence ID" value="TBT96078.1"/>
    <property type="molecule type" value="Genomic_DNA"/>
</dbReference>
<dbReference type="Pfam" id="PF11070">
    <property type="entry name" value="DUF2871"/>
    <property type="match status" value="1"/>
</dbReference>
<feature type="transmembrane region" description="Helical" evidence="1">
    <location>
        <begin position="38"/>
        <end position="59"/>
    </location>
</feature>
<feature type="transmembrane region" description="Helical" evidence="1">
    <location>
        <begin position="71"/>
        <end position="90"/>
    </location>
</feature>
<reference evidence="2 3" key="1">
    <citation type="submission" date="2019-01" db="EMBL/GenBank/DDBJ databases">
        <title>Lactibacter flavus gen. nov., sp. nov., a novel bacterium of the family Propionibacteriaceae isolated from raw milk and dairy products.</title>
        <authorList>
            <person name="Huptas C."/>
            <person name="Wenning M."/>
            <person name="Breitenwieser F."/>
            <person name="Doll E."/>
            <person name="Von Neubeck M."/>
            <person name="Busse H.-J."/>
            <person name="Scherer S."/>
        </authorList>
    </citation>
    <scope>NUCLEOTIDE SEQUENCE [LARGE SCALE GENOMIC DNA]</scope>
    <source>
        <strain evidence="2 3">DSM 22130</strain>
    </source>
</reference>
<accession>A0A4Q9KNE5</accession>
<keyword evidence="1" id="KW-0812">Transmembrane</keyword>
<proteinExistence type="predicted"/>
<name>A0A4Q9KNE5_PROTD</name>
<keyword evidence="1" id="KW-0472">Membrane</keyword>
<comment type="caution">
    <text evidence="2">The sequence shown here is derived from an EMBL/GenBank/DDBJ whole genome shotgun (WGS) entry which is preliminary data.</text>
</comment>
<keyword evidence="1" id="KW-1133">Transmembrane helix</keyword>
<keyword evidence="3" id="KW-1185">Reference proteome</keyword>
<evidence type="ECO:0000313" key="2">
    <source>
        <dbReference type="EMBL" id="TBT96078.1"/>
    </source>
</evidence>
<evidence type="ECO:0000256" key="1">
    <source>
        <dbReference type="SAM" id="Phobius"/>
    </source>
</evidence>
<dbReference type="InterPro" id="IPR021299">
    <property type="entry name" value="DUF2871"/>
</dbReference>
<sequence length="150" mass="15856">MERRIFNSAAIWTVLGLLSGLGYRELTRTLEFTGKTQLAVAHTHALVLGTVMLLIVLILTRVFSLATDERLGYLLGFWNAGLALTFGMLVTKGTLQVLGNELANHKAVAGVSGLGHILLAGSFVVLFLIVRKGLGSTPTPAAEVAPASVS</sequence>
<organism evidence="2 3">
    <name type="scientific">Propioniciclava tarda</name>
    <dbReference type="NCBI Taxonomy" id="433330"/>
    <lineage>
        <taxon>Bacteria</taxon>
        <taxon>Bacillati</taxon>
        <taxon>Actinomycetota</taxon>
        <taxon>Actinomycetes</taxon>
        <taxon>Propionibacteriales</taxon>
        <taxon>Propionibacteriaceae</taxon>
        <taxon>Propioniciclava</taxon>
    </lineage>
</organism>
<protein>
    <submittedName>
        <fullName evidence="2">DUF2871 domain-containing protein</fullName>
    </submittedName>
</protein>
<gene>
    <name evidence="2" type="ORF">ET996_02515</name>
</gene>
<dbReference type="AlphaFoldDB" id="A0A4Q9KNE5"/>
<feature type="transmembrane region" description="Helical" evidence="1">
    <location>
        <begin position="110"/>
        <end position="130"/>
    </location>
</feature>